<name>A0ACC2HTA7_9PLEO</name>
<keyword evidence="2" id="KW-1185">Reference proteome</keyword>
<evidence type="ECO:0000313" key="1">
    <source>
        <dbReference type="EMBL" id="KAJ8106292.1"/>
    </source>
</evidence>
<evidence type="ECO:0000313" key="2">
    <source>
        <dbReference type="Proteomes" id="UP001153331"/>
    </source>
</evidence>
<comment type="caution">
    <text evidence="1">The sequence shown here is derived from an EMBL/GenBank/DDBJ whole genome shotgun (WGS) entry which is preliminary data.</text>
</comment>
<gene>
    <name evidence="1" type="ORF">OPT61_g9632</name>
</gene>
<accession>A0ACC2HTA7</accession>
<sequence>MPNSRGLDNNEEQVIFDHILELDARGFGPRLADVAAMANSLRAERNLGPVSTNWPKRVISGLDVKLRTPSPLLAANNKPWQSQTPSNTLELGSQSTLVKSRIQRHVDSSPTSIVKAFEKVSKGAAIIAHKLVLAQQEIRELRAANEAATRRKSHKRKRVQEEGTLIVEDGQRLAALKEFGVRSDGKRAKKQVRAQEDANLSERRAAAIYRVPRSTLSTRRTGRPSRADTIANSRGLDNNEEQVIVQHILDLDARGFAPRLSAVADMANSLRAERNLGPVGINWPSTFVKRQPELKMRFNWKYDYKRAKCEDPEVIRGWFCLVENTKAKYSILDDNTYNFDEAGFMMGVISTGAVVTASERQGRPKTVQPGNWEWTTVIESINARGWAIPPFIIFQGKHHLSAWYQEKDLPQNWIIGVSANGWTTNELGLEWLKHFDAHTKERSVGSYRLLVIDGHESHNSLQFQQYCKDNKIITHITKTEFLPCFISAYNAAITPSNIQGGFRGAGLAPFDPERVIIALDVKLRTPSPQLPTNNEPWQSQTPSNTLEFGSQSTLIREKYKKQQGSSPNSVLSALEHYAKGGAILSHKLVLAQQQIAELQAANEAATQRKLHKRKRVKAEGTLVAEDGLRLATLREFGARSDGKKAKKQVVLPCAAPVCGVLVYNRVSFGRVLAKVASSPVWPARPWVCATGGSGLYDLAGLHDDRPASQLLIMYVPQLLVSSLLACAVCAAPGHAVQKPAKIRTVVTTDMESDDLASLVRYILYANELENQGLVYTSSKFHWEGDGKNTSFFLPNREYNTSQTSWRPTGTTTIEDHLLKAYAEVYPNLRVHDSGYPTPEHLLSITKIGNVDFDGEMAKDTAGSDLIKKLIFDNDPRTLYLQAWGGTNTIARALKSIQDTHSSSPHWNTTKAAISRKVVILTSGFQDNTYAEYIAPTWPALRVEDLSAAYDTWGFNCNSGLGNVRGLPDNNIYYQGAWTKKYIQTGPLGSLYRSWLDGQTTIGGGDPLDIFGDPEKAPGGWCKPQQKYDFLSEGDNVVFNPLLPTGLQDPGDANATDRMSWAGRRCAGSLPRRMTSPPASSGR</sequence>
<dbReference type="EMBL" id="JAPHNI010001213">
    <property type="protein sequence ID" value="KAJ8106292.1"/>
    <property type="molecule type" value="Genomic_DNA"/>
</dbReference>
<organism evidence="1 2">
    <name type="scientific">Boeremia exigua</name>
    <dbReference type="NCBI Taxonomy" id="749465"/>
    <lineage>
        <taxon>Eukaryota</taxon>
        <taxon>Fungi</taxon>
        <taxon>Dikarya</taxon>
        <taxon>Ascomycota</taxon>
        <taxon>Pezizomycotina</taxon>
        <taxon>Dothideomycetes</taxon>
        <taxon>Pleosporomycetidae</taxon>
        <taxon>Pleosporales</taxon>
        <taxon>Pleosporineae</taxon>
        <taxon>Didymellaceae</taxon>
        <taxon>Boeremia</taxon>
    </lineage>
</organism>
<proteinExistence type="predicted"/>
<dbReference type="Proteomes" id="UP001153331">
    <property type="component" value="Unassembled WGS sequence"/>
</dbReference>
<reference evidence="1" key="1">
    <citation type="submission" date="2022-11" db="EMBL/GenBank/DDBJ databases">
        <title>Genome Sequence of Boeremia exigua.</title>
        <authorList>
            <person name="Buettner E."/>
        </authorList>
    </citation>
    <scope>NUCLEOTIDE SEQUENCE</scope>
    <source>
        <strain evidence="1">CU02</strain>
    </source>
</reference>
<protein>
    <submittedName>
        <fullName evidence="1">Uncharacterized protein</fullName>
    </submittedName>
</protein>